<feature type="domain" description="PPM-type phosphatase" evidence="1">
    <location>
        <begin position="1"/>
        <end position="208"/>
    </location>
</feature>
<dbReference type="CDD" id="cd00143">
    <property type="entry name" value="PP2Cc"/>
    <property type="match status" value="1"/>
</dbReference>
<protein>
    <submittedName>
        <fullName evidence="2">Serine/threonine phosphatase</fullName>
    </submittedName>
</protein>
<evidence type="ECO:0000259" key="1">
    <source>
        <dbReference type="PROSITE" id="PS51746"/>
    </source>
</evidence>
<reference evidence="2 3" key="1">
    <citation type="submission" date="2019-11" db="EMBL/GenBank/DDBJ databases">
        <title>Comparative genomics of hydrocarbon-degrading Desulfosarcina strains.</title>
        <authorList>
            <person name="Watanabe M."/>
            <person name="Kojima H."/>
            <person name="Fukui M."/>
        </authorList>
    </citation>
    <scope>NUCLEOTIDE SEQUENCE [LARGE SCALE GENOMIC DNA]</scope>
    <source>
        <strain evidence="2 3">PP31</strain>
    </source>
</reference>
<dbReference type="InterPro" id="IPR036457">
    <property type="entry name" value="PPM-type-like_dom_sf"/>
</dbReference>
<dbReference type="AlphaFoldDB" id="A0A5K7ZB56"/>
<dbReference type="Pfam" id="PF13672">
    <property type="entry name" value="PP2C_2"/>
    <property type="match status" value="1"/>
</dbReference>
<dbReference type="KEGG" id="dwd:DSCW_48260"/>
<dbReference type="SMART" id="SM00331">
    <property type="entry name" value="PP2C_SIG"/>
    <property type="match status" value="1"/>
</dbReference>
<evidence type="ECO:0000313" key="2">
    <source>
        <dbReference type="EMBL" id="BBO77409.1"/>
    </source>
</evidence>
<name>A0A5K7ZB56_9BACT</name>
<proteinExistence type="predicted"/>
<dbReference type="Gene3D" id="3.60.40.10">
    <property type="entry name" value="PPM-type phosphatase domain"/>
    <property type="match status" value="1"/>
</dbReference>
<dbReference type="Proteomes" id="UP000427769">
    <property type="component" value="Chromosome"/>
</dbReference>
<accession>A0A5K7ZB56</accession>
<evidence type="ECO:0000313" key="3">
    <source>
        <dbReference type="Proteomes" id="UP000427769"/>
    </source>
</evidence>
<dbReference type="EMBL" id="AP021875">
    <property type="protein sequence ID" value="BBO77409.1"/>
    <property type="molecule type" value="Genomic_DNA"/>
</dbReference>
<dbReference type="GO" id="GO:0004722">
    <property type="term" value="F:protein serine/threonine phosphatase activity"/>
    <property type="evidence" value="ECO:0007669"/>
    <property type="project" value="InterPro"/>
</dbReference>
<dbReference type="SMART" id="SM00332">
    <property type="entry name" value="PP2Cc"/>
    <property type="match status" value="1"/>
</dbReference>
<organism evidence="2 3">
    <name type="scientific">Desulfosarcina widdelii</name>
    <dbReference type="NCBI Taxonomy" id="947919"/>
    <lineage>
        <taxon>Bacteria</taxon>
        <taxon>Pseudomonadati</taxon>
        <taxon>Thermodesulfobacteriota</taxon>
        <taxon>Desulfobacteria</taxon>
        <taxon>Desulfobacterales</taxon>
        <taxon>Desulfosarcinaceae</taxon>
        <taxon>Desulfosarcina</taxon>
    </lineage>
</organism>
<dbReference type="InterPro" id="IPR001932">
    <property type="entry name" value="PPM-type_phosphatase-like_dom"/>
</dbReference>
<gene>
    <name evidence="2" type="ORF">DSCW_48260</name>
</gene>
<dbReference type="PROSITE" id="PS51746">
    <property type="entry name" value="PPM_2"/>
    <property type="match status" value="1"/>
</dbReference>
<dbReference type="PANTHER" id="PTHR47992">
    <property type="entry name" value="PROTEIN PHOSPHATASE"/>
    <property type="match status" value="1"/>
</dbReference>
<dbReference type="InterPro" id="IPR015655">
    <property type="entry name" value="PP2C"/>
</dbReference>
<dbReference type="SUPFAM" id="SSF81606">
    <property type="entry name" value="PP2C-like"/>
    <property type="match status" value="1"/>
</dbReference>
<keyword evidence="3" id="KW-1185">Reference proteome</keyword>
<sequence>MGGHPGGELASQLACEYLKEYFTNKRIVDKKKPYSYRNRLVDAIIRVDRYIRLHGRRHKAMTDMGTTLSCLLIDGTHSIIAHVGDSRIYRHRNGRLSQLTTDHTFVQDMIFEGEVDPSQAYRHPLRHLLTRVVGTEEVLEFVDSRIDDIKLGDQFLLCTDGLTGSLNEDSIIEAMKEQSTAADTAARLVKIALRNGARDNITAIVVTC</sequence>